<proteinExistence type="predicted"/>
<evidence type="ECO:0000256" key="1">
    <source>
        <dbReference type="SAM" id="SignalP"/>
    </source>
</evidence>
<organism evidence="3 4">
    <name type="scientific">Longibacter salinarum</name>
    <dbReference type="NCBI Taxonomy" id="1850348"/>
    <lineage>
        <taxon>Bacteria</taxon>
        <taxon>Pseudomonadati</taxon>
        <taxon>Rhodothermota</taxon>
        <taxon>Rhodothermia</taxon>
        <taxon>Rhodothermales</taxon>
        <taxon>Salisaetaceae</taxon>
        <taxon>Longibacter</taxon>
    </lineage>
</organism>
<feature type="domain" description="Amidohydrolase 3" evidence="2">
    <location>
        <begin position="350"/>
        <end position="409"/>
    </location>
</feature>
<dbReference type="Proteomes" id="UP000220102">
    <property type="component" value="Unassembled WGS sequence"/>
</dbReference>
<keyword evidence="3" id="KW-0378">Hydrolase</keyword>
<keyword evidence="1" id="KW-0732">Signal</keyword>
<dbReference type="Gene3D" id="3.20.20.140">
    <property type="entry name" value="Metal-dependent hydrolases"/>
    <property type="match status" value="1"/>
</dbReference>
<dbReference type="RefSeq" id="WP_098075107.1">
    <property type="nucleotide sequence ID" value="NZ_PDEQ01000003.1"/>
</dbReference>
<evidence type="ECO:0000313" key="4">
    <source>
        <dbReference type="Proteomes" id="UP000220102"/>
    </source>
</evidence>
<comment type="caution">
    <text evidence="3">The sequence shown here is derived from an EMBL/GenBank/DDBJ whole genome shotgun (WGS) entry which is preliminary data.</text>
</comment>
<keyword evidence="4" id="KW-1185">Reference proteome</keyword>
<gene>
    <name evidence="3" type="ORF">CRI94_07775</name>
</gene>
<dbReference type="InterPro" id="IPR013108">
    <property type="entry name" value="Amidohydro_3"/>
</dbReference>
<dbReference type="Pfam" id="PF07969">
    <property type="entry name" value="Amidohydro_3"/>
    <property type="match status" value="1"/>
</dbReference>
<sequence>MSRSIQHRSLYSLTRRALVGLLLFLFVSFCAMSAHAQVAVMADTVYTMAGAPIVDGVVLANGRTIEAVGPVSDIDIPDDYRQIEATVVTPGLIDARSTVGLSGIDNVEADQMQLETSSPMQPELRAIDAYNARDELVNWVRSLGVTTVHTGHGPGATISGQTMVVKTNGRTIDEALVDSTAMLAMTIGPSVSRNFDSPGTRAKAIAMLRQKLIEAQQYREKRAGDNPPTRDLGMEVLVGVLDGDIPALVTAHRARDIMTAIRLKEEFGFELVIDGGAESYLVKDKIKAEDVPVIVHPPMMRTYGAGENAAFTTPGELHEAGIPIAFQSGYEAYVPKTRVALFEAAVAVANGLPREAGLRALTIDAAELLGLSDQIGSIEEGKHADLVLYSGDPFEYTTQVCTVIIDGRVASSECQ</sequence>
<dbReference type="EMBL" id="PDEQ01000003">
    <property type="protein sequence ID" value="PEN13945.1"/>
    <property type="molecule type" value="Genomic_DNA"/>
</dbReference>
<dbReference type="SUPFAM" id="SSF51338">
    <property type="entry name" value="Composite domain of metallo-dependent hydrolases"/>
    <property type="match status" value="1"/>
</dbReference>
<dbReference type="InterPro" id="IPR051781">
    <property type="entry name" value="Metallo-dep_Hydrolase"/>
</dbReference>
<name>A0A2A8CZ28_9BACT</name>
<accession>A0A2A8CZ28</accession>
<dbReference type="PANTHER" id="PTHR43135:SF3">
    <property type="entry name" value="ALPHA-D-RIBOSE 1-METHYLPHOSPHONATE 5-TRIPHOSPHATE DIPHOSPHATASE"/>
    <property type="match status" value="1"/>
</dbReference>
<evidence type="ECO:0000259" key="2">
    <source>
        <dbReference type="Pfam" id="PF07969"/>
    </source>
</evidence>
<protein>
    <submittedName>
        <fullName evidence="3">Amidohydrolase</fullName>
    </submittedName>
</protein>
<dbReference type="SUPFAM" id="SSF51556">
    <property type="entry name" value="Metallo-dependent hydrolases"/>
    <property type="match status" value="1"/>
</dbReference>
<dbReference type="PANTHER" id="PTHR43135">
    <property type="entry name" value="ALPHA-D-RIBOSE 1-METHYLPHOSPHONATE 5-TRIPHOSPHATE DIPHOSPHATASE"/>
    <property type="match status" value="1"/>
</dbReference>
<feature type="signal peptide" evidence="1">
    <location>
        <begin position="1"/>
        <end position="36"/>
    </location>
</feature>
<dbReference type="InterPro" id="IPR011059">
    <property type="entry name" value="Metal-dep_hydrolase_composite"/>
</dbReference>
<dbReference type="InterPro" id="IPR032466">
    <property type="entry name" value="Metal_Hydrolase"/>
</dbReference>
<reference evidence="3 4" key="1">
    <citation type="submission" date="2017-10" db="EMBL/GenBank/DDBJ databases">
        <title>Draft genome of Longibacter Salinarum.</title>
        <authorList>
            <person name="Goh K.M."/>
            <person name="Shamsir M.S."/>
            <person name="Lim S.W."/>
        </authorList>
    </citation>
    <scope>NUCLEOTIDE SEQUENCE [LARGE SCALE GENOMIC DNA]</scope>
    <source>
        <strain evidence="3 4">KCTC 52045</strain>
    </source>
</reference>
<dbReference type="AlphaFoldDB" id="A0A2A8CZ28"/>
<feature type="chain" id="PRO_5013151371" evidence="1">
    <location>
        <begin position="37"/>
        <end position="415"/>
    </location>
</feature>
<dbReference type="OrthoDB" id="9802793at2"/>
<evidence type="ECO:0000313" key="3">
    <source>
        <dbReference type="EMBL" id="PEN13945.1"/>
    </source>
</evidence>
<dbReference type="GO" id="GO:0016810">
    <property type="term" value="F:hydrolase activity, acting on carbon-nitrogen (but not peptide) bonds"/>
    <property type="evidence" value="ECO:0007669"/>
    <property type="project" value="InterPro"/>
</dbReference>